<keyword evidence="3" id="KW-1185">Reference proteome</keyword>
<dbReference type="GO" id="GO:0031410">
    <property type="term" value="C:cytoplasmic vesicle"/>
    <property type="evidence" value="ECO:0007669"/>
    <property type="project" value="TreeGrafter"/>
</dbReference>
<dbReference type="PANTHER" id="PTHR46182">
    <property type="entry name" value="FI19480P1"/>
    <property type="match status" value="1"/>
</dbReference>
<feature type="signal peptide" evidence="1">
    <location>
        <begin position="1"/>
        <end position="15"/>
    </location>
</feature>
<proteinExistence type="predicted"/>
<evidence type="ECO:0008006" key="4">
    <source>
        <dbReference type="Google" id="ProtNLM"/>
    </source>
</evidence>
<accession>A0A0C2JL87</accession>
<protein>
    <recommendedName>
        <fullName evidence="4">MANSC domain-containing protein</fullName>
    </recommendedName>
</protein>
<dbReference type="Proteomes" id="UP000031668">
    <property type="component" value="Unassembled WGS sequence"/>
</dbReference>
<organism evidence="2 3">
    <name type="scientific">Thelohanellus kitauei</name>
    <name type="common">Myxosporean</name>
    <dbReference type="NCBI Taxonomy" id="669202"/>
    <lineage>
        <taxon>Eukaryota</taxon>
        <taxon>Metazoa</taxon>
        <taxon>Cnidaria</taxon>
        <taxon>Myxozoa</taxon>
        <taxon>Myxosporea</taxon>
        <taxon>Bivalvulida</taxon>
        <taxon>Platysporina</taxon>
        <taxon>Myxobolidae</taxon>
        <taxon>Thelohanellus</taxon>
    </lineage>
</organism>
<dbReference type="PANTHER" id="PTHR46182:SF2">
    <property type="entry name" value="FI19480P1"/>
    <property type="match status" value="1"/>
</dbReference>
<dbReference type="OrthoDB" id="6022609at2759"/>
<evidence type="ECO:0000313" key="3">
    <source>
        <dbReference type="Proteomes" id="UP000031668"/>
    </source>
</evidence>
<feature type="chain" id="PRO_5012362027" description="MANSC domain-containing protein" evidence="1">
    <location>
        <begin position="16"/>
        <end position="437"/>
    </location>
</feature>
<gene>
    <name evidence="2" type="ORF">RF11_01611</name>
</gene>
<keyword evidence="1" id="KW-0732">Signal</keyword>
<name>A0A0C2JL87_THEKT</name>
<dbReference type="InterPro" id="IPR029865">
    <property type="entry name" value="KIAA0319-like"/>
</dbReference>
<sequence length="437" mass="49370">MKIILLFFLVPRAHHFNLQNCLVGNVRLVGITQDELLNWHLQPLGSSTSLARCVELCCSDTGCSGALLYNQTCFVVACSNLECSQKISSWPLPTYPRASPAKYMEITRIKVSQVENQLFEDALNTTIISKIFRKSMMTTPPDSVEVCNATHKFYTNRMLKYGRNAAAFTHLGRLDFENCALKCCLNKCDAVLHVNNSCYQVMCSSENFGCDVGNEFETTKSETNKTVSKLIIFGRKLNATNLRFDSSLENDESVEFFQLATYVEDMPPEENMGAVKDIVLPIVSGVRIGKIGSVMNEAGLILSTYGFEISTSKRTSLICPSTKDYQIEWPVTLINTTRTSSIDKLLQQMALDTQIESYSRRVKRNIHESGDELKQDSSDVLSRIFGSMGDIENECNHQIMQLRTATYSTTKKSKIVFLMQYFHRRSKKLIRSPKLPY</sequence>
<evidence type="ECO:0000256" key="1">
    <source>
        <dbReference type="SAM" id="SignalP"/>
    </source>
</evidence>
<dbReference type="EMBL" id="JWZT01002159">
    <property type="protein sequence ID" value="KII70158.1"/>
    <property type="molecule type" value="Genomic_DNA"/>
</dbReference>
<comment type="caution">
    <text evidence="2">The sequence shown here is derived from an EMBL/GenBank/DDBJ whole genome shotgun (WGS) entry which is preliminary data.</text>
</comment>
<dbReference type="GO" id="GO:0001764">
    <property type="term" value="P:neuron migration"/>
    <property type="evidence" value="ECO:0007669"/>
    <property type="project" value="TreeGrafter"/>
</dbReference>
<dbReference type="GO" id="GO:0016020">
    <property type="term" value="C:membrane"/>
    <property type="evidence" value="ECO:0007669"/>
    <property type="project" value="TreeGrafter"/>
</dbReference>
<evidence type="ECO:0000313" key="2">
    <source>
        <dbReference type="EMBL" id="KII70158.1"/>
    </source>
</evidence>
<dbReference type="AlphaFoldDB" id="A0A0C2JL87"/>
<reference evidence="2 3" key="1">
    <citation type="journal article" date="2014" name="Genome Biol. Evol.">
        <title>The genome of the myxosporean Thelohanellus kitauei shows adaptations to nutrient acquisition within its fish host.</title>
        <authorList>
            <person name="Yang Y."/>
            <person name="Xiong J."/>
            <person name="Zhou Z."/>
            <person name="Huo F."/>
            <person name="Miao W."/>
            <person name="Ran C."/>
            <person name="Liu Y."/>
            <person name="Zhang J."/>
            <person name="Feng J."/>
            <person name="Wang M."/>
            <person name="Wang M."/>
            <person name="Wang L."/>
            <person name="Yao B."/>
        </authorList>
    </citation>
    <scope>NUCLEOTIDE SEQUENCE [LARGE SCALE GENOMIC DNA]</scope>
    <source>
        <strain evidence="2">Wuqing</strain>
    </source>
</reference>